<accession>A0A0D6LY49</accession>
<dbReference type="AlphaFoldDB" id="A0A0D6LY49"/>
<reference evidence="1 2" key="1">
    <citation type="submission" date="2013-05" db="EMBL/GenBank/DDBJ databases">
        <title>Draft genome of the parasitic nematode Anyclostoma ceylanicum.</title>
        <authorList>
            <person name="Mitreva M."/>
        </authorList>
    </citation>
    <scope>NUCLEOTIDE SEQUENCE [LARGE SCALE GENOMIC DNA]</scope>
</reference>
<proteinExistence type="predicted"/>
<name>A0A0D6LY49_9BILA</name>
<evidence type="ECO:0000313" key="1">
    <source>
        <dbReference type="EMBL" id="EPB76123.1"/>
    </source>
</evidence>
<evidence type="ECO:0000313" key="2">
    <source>
        <dbReference type="Proteomes" id="UP000054495"/>
    </source>
</evidence>
<keyword evidence="2" id="KW-1185">Reference proteome</keyword>
<gene>
    <name evidence="1" type="ORF">ANCCEY_04794</name>
</gene>
<protein>
    <submittedName>
        <fullName evidence="1">Uncharacterized protein</fullName>
    </submittedName>
</protein>
<organism evidence="1 2">
    <name type="scientific">Ancylostoma ceylanicum</name>
    <dbReference type="NCBI Taxonomy" id="53326"/>
    <lineage>
        <taxon>Eukaryota</taxon>
        <taxon>Metazoa</taxon>
        <taxon>Ecdysozoa</taxon>
        <taxon>Nematoda</taxon>
        <taxon>Chromadorea</taxon>
        <taxon>Rhabditida</taxon>
        <taxon>Rhabditina</taxon>
        <taxon>Rhabditomorpha</taxon>
        <taxon>Strongyloidea</taxon>
        <taxon>Ancylostomatidae</taxon>
        <taxon>Ancylostomatinae</taxon>
        <taxon>Ancylostoma</taxon>
    </lineage>
</organism>
<sequence>MRREGSKAALFTASLHILISAPPSPRPQQTQQRRPVIDDDMGIVPMNQFSRRVSTQFHYT</sequence>
<dbReference type="EMBL" id="KE124875">
    <property type="protein sequence ID" value="EPB76123.1"/>
    <property type="molecule type" value="Genomic_DNA"/>
</dbReference>
<dbReference type="Proteomes" id="UP000054495">
    <property type="component" value="Unassembled WGS sequence"/>
</dbReference>